<evidence type="ECO:0000256" key="4">
    <source>
        <dbReference type="ARBA" id="ARBA00022729"/>
    </source>
</evidence>
<evidence type="ECO:0000313" key="17">
    <source>
        <dbReference type="Proteomes" id="UP000234639"/>
    </source>
</evidence>
<dbReference type="Pfam" id="PF00497">
    <property type="entry name" value="SBP_bac_3"/>
    <property type="match status" value="1"/>
</dbReference>
<proteinExistence type="predicted"/>
<name>A0A2I1NAL0_9BACT</name>
<keyword evidence="2" id="KW-0813">Transport</keyword>
<comment type="caution">
    <text evidence="16">The sequence shown here is derived from an EMBL/GenBank/DDBJ whole genome shotgun (WGS) entry which is preliminary data.</text>
</comment>
<dbReference type="CDD" id="cd13624">
    <property type="entry name" value="PBP2_Arg_Lys_His"/>
    <property type="match status" value="1"/>
</dbReference>
<dbReference type="Gene3D" id="3.40.190.10">
    <property type="entry name" value="Periplasmic binding protein-like II"/>
    <property type="match status" value="2"/>
</dbReference>
<dbReference type="PANTHER" id="PTHR35936:SF17">
    <property type="entry name" value="ARGININE-BINDING EXTRACELLULAR PROTEIN ARTP"/>
    <property type="match status" value="1"/>
</dbReference>
<evidence type="ECO:0000256" key="9">
    <source>
        <dbReference type="ARBA" id="ARBA00023180"/>
    </source>
</evidence>
<evidence type="ECO:0000256" key="7">
    <source>
        <dbReference type="ARBA" id="ARBA00023136"/>
    </source>
</evidence>
<evidence type="ECO:0000256" key="8">
    <source>
        <dbReference type="ARBA" id="ARBA00023170"/>
    </source>
</evidence>
<evidence type="ECO:0000256" key="11">
    <source>
        <dbReference type="ARBA" id="ARBA00023303"/>
    </source>
</evidence>
<evidence type="ECO:0000259" key="13">
    <source>
        <dbReference type="SMART" id="SM00062"/>
    </source>
</evidence>
<feature type="domain" description="Solute-binding protein family 3/N-terminal" evidence="13">
    <location>
        <begin position="22"/>
        <end position="241"/>
    </location>
</feature>
<evidence type="ECO:0000256" key="3">
    <source>
        <dbReference type="ARBA" id="ARBA00022692"/>
    </source>
</evidence>
<keyword evidence="4 12" id="KW-0732">Signal</keyword>
<feature type="domain" description="Ionotropic glutamate receptor C-terminal" evidence="14">
    <location>
        <begin position="22"/>
        <end position="239"/>
    </location>
</feature>
<keyword evidence="9" id="KW-0325">Glycoprotein</keyword>
<evidence type="ECO:0000256" key="5">
    <source>
        <dbReference type="ARBA" id="ARBA00022989"/>
    </source>
</evidence>
<keyword evidence="10" id="KW-1071">Ligand-gated ion channel</keyword>
<keyword evidence="5" id="KW-1133">Transmembrane helix</keyword>
<dbReference type="InterPro" id="IPR019594">
    <property type="entry name" value="Glu/Gly-bd"/>
</dbReference>
<dbReference type="SUPFAM" id="SSF53850">
    <property type="entry name" value="Periplasmic binding protein-like II"/>
    <property type="match status" value="1"/>
</dbReference>
<dbReference type="PANTHER" id="PTHR35936">
    <property type="entry name" value="MEMBRANE-BOUND LYTIC MUREIN TRANSGLYCOSYLASE F"/>
    <property type="match status" value="1"/>
</dbReference>
<keyword evidence="11" id="KW-0407">Ion channel</keyword>
<keyword evidence="7" id="KW-0472">Membrane</keyword>
<dbReference type="EMBL" id="PKHU01000003">
    <property type="protein sequence ID" value="PKZ29417.1"/>
    <property type="molecule type" value="Genomic_DNA"/>
</dbReference>
<dbReference type="SMART" id="SM00918">
    <property type="entry name" value="Lig_chan-Glu_bd"/>
    <property type="match status" value="1"/>
</dbReference>
<protein>
    <submittedName>
        <fullName evidence="16">Basic amino acid ABC transporter substrate-binding protein</fullName>
    </submittedName>
</protein>
<keyword evidence="8" id="KW-0675">Receptor</keyword>
<accession>A0A2I1NAL0</accession>
<organism evidence="16 17">
    <name type="scientific">Campylobacter ureolyticus</name>
    <dbReference type="NCBI Taxonomy" id="827"/>
    <lineage>
        <taxon>Bacteria</taxon>
        <taxon>Pseudomonadati</taxon>
        <taxon>Campylobacterota</taxon>
        <taxon>Epsilonproteobacteria</taxon>
        <taxon>Campylobacterales</taxon>
        <taxon>Campylobacteraceae</taxon>
        <taxon>Campylobacter</taxon>
    </lineage>
</organism>
<dbReference type="GO" id="GO:0015276">
    <property type="term" value="F:ligand-gated monoatomic ion channel activity"/>
    <property type="evidence" value="ECO:0007669"/>
    <property type="project" value="InterPro"/>
</dbReference>
<evidence type="ECO:0000259" key="15">
    <source>
        <dbReference type="SMART" id="SM00918"/>
    </source>
</evidence>
<dbReference type="SMART" id="SM00062">
    <property type="entry name" value="PBPb"/>
    <property type="match status" value="1"/>
</dbReference>
<feature type="chain" id="PRO_5014190544" evidence="12">
    <location>
        <begin position="21"/>
        <end position="241"/>
    </location>
</feature>
<evidence type="ECO:0000259" key="14">
    <source>
        <dbReference type="SMART" id="SM00079"/>
    </source>
</evidence>
<dbReference type="AlphaFoldDB" id="A0A2I1NAL0"/>
<comment type="subcellular location">
    <subcellularLocation>
        <location evidence="1">Membrane</location>
        <topology evidence="1">Multi-pass membrane protein</topology>
    </subcellularLocation>
</comment>
<keyword evidence="6" id="KW-0406">Ion transport</keyword>
<dbReference type="GO" id="GO:0016020">
    <property type="term" value="C:membrane"/>
    <property type="evidence" value="ECO:0007669"/>
    <property type="project" value="UniProtKB-SubCell"/>
</dbReference>
<evidence type="ECO:0000256" key="12">
    <source>
        <dbReference type="SAM" id="SignalP"/>
    </source>
</evidence>
<dbReference type="RefSeq" id="WP_101637003.1">
    <property type="nucleotide sequence ID" value="NZ_PKHU01000003.1"/>
</dbReference>
<dbReference type="Proteomes" id="UP000234639">
    <property type="component" value="Unassembled WGS sequence"/>
</dbReference>
<evidence type="ECO:0000256" key="2">
    <source>
        <dbReference type="ARBA" id="ARBA00022448"/>
    </source>
</evidence>
<sequence>MKKFLKILLIVLACLNLANAKSLKVGTNASFPPFEFVDKNSQIVGFDMDLLDAISKKVGFEYEIVNMGFDGLIPALKSGKIDMVAAGMSATEQRRKAADFTNPYYSTENVFLKKADNDSIKSKEDIKGKIVSTQLGTVQEIAMRELKDIKVSTMKDPFNVIMALKNGKVDVAVFDSSVAYGYLKENPDLAPFHTEPDGSDGFSFAFNKGKQDELINKFNNAIEELKADGTYDKILVKYDLK</sequence>
<keyword evidence="3" id="KW-0812">Transmembrane</keyword>
<evidence type="ECO:0000256" key="1">
    <source>
        <dbReference type="ARBA" id="ARBA00004141"/>
    </source>
</evidence>
<gene>
    <name evidence="16" type="ORF">CYJ41_03410</name>
</gene>
<dbReference type="InterPro" id="IPR001638">
    <property type="entry name" value="Solute-binding_3/MltF_N"/>
</dbReference>
<evidence type="ECO:0000313" key="16">
    <source>
        <dbReference type="EMBL" id="PKZ29417.1"/>
    </source>
</evidence>
<feature type="domain" description="Ionotropic glutamate receptor L-glutamate and glycine-binding" evidence="15">
    <location>
        <begin position="33"/>
        <end position="78"/>
    </location>
</feature>
<dbReference type="SMART" id="SM00079">
    <property type="entry name" value="PBPe"/>
    <property type="match status" value="1"/>
</dbReference>
<reference evidence="16 17" key="1">
    <citation type="submission" date="2017-12" db="EMBL/GenBank/DDBJ databases">
        <title>Phylogenetic diversity of female urinary microbiome.</title>
        <authorList>
            <person name="Thomas-White K."/>
            <person name="Wolfe A.J."/>
        </authorList>
    </citation>
    <scope>NUCLEOTIDE SEQUENCE [LARGE SCALE GENOMIC DNA]</scope>
    <source>
        <strain evidence="16 17">UMB0112</strain>
    </source>
</reference>
<evidence type="ECO:0000256" key="6">
    <source>
        <dbReference type="ARBA" id="ARBA00023065"/>
    </source>
</evidence>
<dbReference type="InterPro" id="IPR001320">
    <property type="entry name" value="Iontro_rcpt_C"/>
</dbReference>
<feature type="signal peptide" evidence="12">
    <location>
        <begin position="1"/>
        <end position="20"/>
    </location>
</feature>
<evidence type="ECO:0000256" key="10">
    <source>
        <dbReference type="ARBA" id="ARBA00023286"/>
    </source>
</evidence>